<keyword evidence="2" id="KW-1185">Reference proteome</keyword>
<proteinExistence type="predicted"/>
<gene>
    <name evidence="1" type="ORF">AGERDE_LOCUS7259</name>
</gene>
<dbReference type="AlphaFoldDB" id="A0A9N9BGP1"/>
<evidence type="ECO:0000313" key="2">
    <source>
        <dbReference type="Proteomes" id="UP000789831"/>
    </source>
</evidence>
<comment type="caution">
    <text evidence="1">The sequence shown here is derived from an EMBL/GenBank/DDBJ whole genome shotgun (WGS) entry which is preliminary data.</text>
</comment>
<evidence type="ECO:0000313" key="1">
    <source>
        <dbReference type="EMBL" id="CAG8563269.1"/>
    </source>
</evidence>
<dbReference type="EMBL" id="CAJVPL010001289">
    <property type="protein sequence ID" value="CAG8563269.1"/>
    <property type="molecule type" value="Genomic_DNA"/>
</dbReference>
<protein>
    <submittedName>
        <fullName evidence="1">1267_t:CDS:1</fullName>
    </submittedName>
</protein>
<accession>A0A9N9BGP1</accession>
<sequence length="67" mass="7803">MIVFMEKETSVNVTGIIKRGQRRIGSKTAQAMCTCSHFRFGQHLIHKAREHPWCRIVVCTEEYLLIL</sequence>
<organism evidence="1 2">
    <name type="scientific">Ambispora gerdemannii</name>
    <dbReference type="NCBI Taxonomy" id="144530"/>
    <lineage>
        <taxon>Eukaryota</taxon>
        <taxon>Fungi</taxon>
        <taxon>Fungi incertae sedis</taxon>
        <taxon>Mucoromycota</taxon>
        <taxon>Glomeromycotina</taxon>
        <taxon>Glomeromycetes</taxon>
        <taxon>Archaeosporales</taxon>
        <taxon>Ambisporaceae</taxon>
        <taxon>Ambispora</taxon>
    </lineage>
</organism>
<dbReference type="Proteomes" id="UP000789831">
    <property type="component" value="Unassembled WGS sequence"/>
</dbReference>
<dbReference type="OrthoDB" id="2413960at2759"/>
<reference evidence="1" key="1">
    <citation type="submission" date="2021-06" db="EMBL/GenBank/DDBJ databases">
        <authorList>
            <person name="Kallberg Y."/>
            <person name="Tangrot J."/>
            <person name="Rosling A."/>
        </authorList>
    </citation>
    <scope>NUCLEOTIDE SEQUENCE</scope>
    <source>
        <strain evidence="1">MT106</strain>
    </source>
</reference>
<name>A0A9N9BGP1_9GLOM</name>